<dbReference type="RefSeq" id="WP_079488813.1">
    <property type="nucleotide sequence ID" value="NZ_FUZT01000001.1"/>
</dbReference>
<dbReference type="AlphaFoldDB" id="A0A1T5IFF1"/>
<dbReference type="Pfam" id="PF13400">
    <property type="entry name" value="Tad"/>
    <property type="match status" value="1"/>
</dbReference>
<keyword evidence="2" id="KW-0812">Transmembrane</keyword>
<reference evidence="4 5" key="1">
    <citation type="submission" date="2017-02" db="EMBL/GenBank/DDBJ databases">
        <authorList>
            <person name="Peterson S.W."/>
        </authorList>
    </citation>
    <scope>NUCLEOTIDE SEQUENCE [LARGE SCALE GENOMIC DNA]</scope>
    <source>
        <strain evidence="4 5">M1</strain>
    </source>
</reference>
<dbReference type="STRING" id="36842.SAMN02194393_00314"/>
<dbReference type="Proteomes" id="UP000190285">
    <property type="component" value="Unassembled WGS sequence"/>
</dbReference>
<dbReference type="EMBL" id="FUZT01000001">
    <property type="protein sequence ID" value="SKC37820.1"/>
    <property type="molecule type" value="Genomic_DNA"/>
</dbReference>
<organism evidence="4 5">
    <name type="scientific">Maledivibacter halophilus</name>
    <dbReference type="NCBI Taxonomy" id="36842"/>
    <lineage>
        <taxon>Bacteria</taxon>
        <taxon>Bacillati</taxon>
        <taxon>Bacillota</taxon>
        <taxon>Clostridia</taxon>
        <taxon>Peptostreptococcales</taxon>
        <taxon>Caminicellaceae</taxon>
        <taxon>Maledivibacter</taxon>
    </lineage>
</organism>
<dbReference type="OrthoDB" id="5135382at2"/>
<dbReference type="Pfam" id="PF18960">
    <property type="entry name" value="DUF5702"/>
    <property type="match status" value="1"/>
</dbReference>
<evidence type="ECO:0000256" key="2">
    <source>
        <dbReference type="SAM" id="Phobius"/>
    </source>
</evidence>
<accession>A0A1T5IFF1</accession>
<keyword evidence="2" id="KW-0472">Membrane</keyword>
<sequence length="784" mass="92202">MYIDRQSGSITVFLSIIMLIMITLAGVIVDAARINTAQSQIQRALETSASSTLAGYYTPLREEYGLFALTQNNKEELEEIITDYLSKNLMIDKAYLDENKIGNYVDLYDYKIEGIEVDTIFNLMENPVTKHQILQFMKYRAPKVFTQDFLEKLDLLKKSGSTSEVYKRKIEFEKELKKIENIQREIYKYIYGKYEERMFFLWSKEKKMEHFVRKLNEGECKRLIENYIQAVERHIELKKRLDNMEDKKAESEESKEKLKDKIRKAKREKQKKYNELTKDIREYIRMNKNALDSIYKLIAESRNIHNKLDEYKEYLSKNKDNIMEASKKEFNEEIEKYDKLIPDSKREENKLEDIEKKIGANIRLLEGNGRSGSSILSLIEKIEPGKAKDDIDYIKSVEKDIIDKIRAYNNKIDYDYDLVRDRKSEYKAYDQRENNQEKGNRKIDINSKDKSEKSITISDEEYSILPSVLKKEIRKNKSNDNLMDSKGLEGIEFYEDEGLGFSESAFSYLKDITEKIRLKDIRDEIYINEYIMGTFKSYVSDINGEFDLRNINKNEKNTYFKKSEVEYILNGKRNEKMNQVLTDSKILLIRFGLNSIHTFTCENKKNIATATATAVAGLYTGGAGIPIIRTLILLGWSMGESIYDLDELKSGRKIALYKTEDDWKTDLKGDNKEFIDKEIDNEEVQNTSSDKKDFMNTSYQDYLRFLLLIQDQNKTINRIQDLIQLNIQKETDNIDYKLKENNTYIRVKAVVSIKYLFLTGGFIPENLKLSKNRHKFELVIYKGY</sequence>
<keyword evidence="1" id="KW-0175">Coiled coil</keyword>
<evidence type="ECO:0000256" key="1">
    <source>
        <dbReference type="SAM" id="Coils"/>
    </source>
</evidence>
<keyword evidence="2" id="KW-1133">Transmembrane helix</keyword>
<dbReference type="InterPro" id="IPR028087">
    <property type="entry name" value="Tad_N"/>
</dbReference>
<evidence type="ECO:0000313" key="5">
    <source>
        <dbReference type="Proteomes" id="UP000190285"/>
    </source>
</evidence>
<protein>
    <submittedName>
        <fullName evidence="4">Putative Flp pilus-assembly TadE/G-like</fullName>
    </submittedName>
</protein>
<evidence type="ECO:0000313" key="4">
    <source>
        <dbReference type="EMBL" id="SKC37820.1"/>
    </source>
</evidence>
<name>A0A1T5IFF1_9FIRM</name>
<feature type="transmembrane region" description="Helical" evidence="2">
    <location>
        <begin position="12"/>
        <end position="32"/>
    </location>
</feature>
<gene>
    <name evidence="4" type="ORF">SAMN02194393_00314</name>
</gene>
<dbReference type="InterPro" id="IPR043756">
    <property type="entry name" value="DUF5702"/>
</dbReference>
<evidence type="ECO:0000259" key="3">
    <source>
        <dbReference type="Pfam" id="PF13400"/>
    </source>
</evidence>
<keyword evidence="5" id="KW-1185">Reference proteome</keyword>
<feature type="domain" description="Putative Flp pilus-assembly TadG-like N-terminal" evidence="3">
    <location>
        <begin position="8"/>
        <end position="49"/>
    </location>
</feature>
<proteinExistence type="predicted"/>
<feature type="coiled-coil region" evidence="1">
    <location>
        <begin position="227"/>
        <end position="286"/>
    </location>
</feature>